<organism evidence="1 2">
    <name type="scientific">Bacillus phage 049ML001</name>
    <dbReference type="NCBI Taxonomy" id="2601660"/>
    <lineage>
        <taxon>Viruses</taxon>
        <taxon>Duplodnaviria</taxon>
        <taxon>Heunggongvirae</taxon>
        <taxon>Uroviricota</taxon>
        <taxon>Caudoviricetes</taxon>
        <taxon>Trautnerviridae</taxon>
        <taxon>Polsinellivirinae</taxon>
        <taxon>Rivavirus</taxon>
        <taxon>Rivavirus rv049ML001</taxon>
    </lineage>
</organism>
<evidence type="ECO:0000313" key="1">
    <source>
        <dbReference type="EMBL" id="QFR56366.1"/>
    </source>
</evidence>
<reference evidence="1 2" key="1">
    <citation type="submission" date="2019-07" db="EMBL/GenBank/DDBJ databases">
        <authorList>
            <person name="Tomko B.E."/>
            <person name="Krukonis G.P."/>
            <person name="Delesalle V.A."/>
        </authorList>
    </citation>
    <scope>NUCLEOTIDE SEQUENCE [LARGE SCALE GENOMIC DNA]</scope>
</reference>
<gene>
    <name evidence="1" type="primary">64</name>
    <name evidence="1" type="ORF">049ML001_64</name>
</gene>
<dbReference type="Proteomes" id="UP000326995">
    <property type="component" value="Segment"/>
</dbReference>
<dbReference type="RefSeq" id="YP_010644465.1">
    <property type="nucleotide sequence ID" value="NC_070625.1"/>
</dbReference>
<dbReference type="KEGG" id="vg:77850690"/>
<keyword evidence="2" id="KW-1185">Reference proteome</keyword>
<dbReference type="GeneID" id="77850690"/>
<protein>
    <submittedName>
        <fullName evidence="1">Uncharacterized protein</fullName>
    </submittedName>
</protein>
<dbReference type="EMBL" id="MN176227">
    <property type="protein sequence ID" value="QFR56366.1"/>
    <property type="molecule type" value="Genomic_DNA"/>
</dbReference>
<accession>A0A5P8PI18</accession>
<evidence type="ECO:0000313" key="2">
    <source>
        <dbReference type="Proteomes" id="UP000326995"/>
    </source>
</evidence>
<sequence>MILYDYNVTTRGEIKMAKTFTDYNGKKGSVGSKVIEYTYIGEPFGEVKTVKEIMNRGRAGTFIYFEGCRRGGNSKWYGIVEGGK</sequence>
<name>A0A5P8PI18_9CAUD</name>
<proteinExistence type="predicted"/>